<evidence type="ECO:0000313" key="5">
    <source>
        <dbReference type="Proteomes" id="UP000298416"/>
    </source>
</evidence>
<proteinExistence type="predicted"/>
<dbReference type="AlphaFoldDB" id="A0A8X8VUM7"/>
<organism evidence="4">
    <name type="scientific">Salvia splendens</name>
    <name type="common">Scarlet sage</name>
    <dbReference type="NCBI Taxonomy" id="180675"/>
    <lineage>
        <taxon>Eukaryota</taxon>
        <taxon>Viridiplantae</taxon>
        <taxon>Streptophyta</taxon>
        <taxon>Embryophyta</taxon>
        <taxon>Tracheophyta</taxon>
        <taxon>Spermatophyta</taxon>
        <taxon>Magnoliopsida</taxon>
        <taxon>eudicotyledons</taxon>
        <taxon>Gunneridae</taxon>
        <taxon>Pentapetalae</taxon>
        <taxon>asterids</taxon>
        <taxon>lamiids</taxon>
        <taxon>Lamiales</taxon>
        <taxon>Lamiaceae</taxon>
        <taxon>Nepetoideae</taxon>
        <taxon>Mentheae</taxon>
        <taxon>Salviinae</taxon>
        <taxon>Salvia</taxon>
        <taxon>Salvia subgen. Calosphace</taxon>
        <taxon>core Calosphace</taxon>
    </lineage>
</organism>
<keyword evidence="2 3" id="KW-0040">ANK repeat</keyword>
<dbReference type="PANTHER" id="PTHR24161">
    <property type="entry name" value="ANK_REP_REGION DOMAIN-CONTAINING PROTEIN-RELATED"/>
    <property type="match status" value="1"/>
</dbReference>
<reference evidence="4" key="1">
    <citation type="submission" date="2018-01" db="EMBL/GenBank/DDBJ databases">
        <authorList>
            <person name="Mao J.F."/>
        </authorList>
    </citation>
    <scope>NUCLEOTIDE SEQUENCE</scope>
    <source>
        <strain evidence="4">Huo1</strain>
        <tissue evidence="4">Leaf</tissue>
    </source>
</reference>
<dbReference type="PANTHER" id="PTHR24161:SF85">
    <property type="entry name" value="PALMITOYLTRANSFERASE HIP14"/>
    <property type="match status" value="1"/>
</dbReference>
<feature type="repeat" description="ANK" evidence="3">
    <location>
        <begin position="1"/>
        <end position="21"/>
    </location>
</feature>
<protein>
    <submittedName>
        <fullName evidence="4">Uncharacterized protein</fullName>
    </submittedName>
</protein>
<dbReference type="InterPro" id="IPR002110">
    <property type="entry name" value="Ankyrin_rpt"/>
</dbReference>
<keyword evidence="1" id="KW-0677">Repeat</keyword>
<evidence type="ECO:0000256" key="3">
    <source>
        <dbReference type="PROSITE-ProRule" id="PRU00023"/>
    </source>
</evidence>
<dbReference type="Gene3D" id="1.25.40.20">
    <property type="entry name" value="Ankyrin repeat-containing domain"/>
    <property type="match status" value="1"/>
</dbReference>
<keyword evidence="5" id="KW-1185">Reference proteome</keyword>
<name>A0A8X8VUM7_SALSN</name>
<dbReference type="InterPro" id="IPR036770">
    <property type="entry name" value="Ankyrin_rpt-contain_sf"/>
</dbReference>
<dbReference type="SUPFAM" id="SSF48403">
    <property type="entry name" value="Ankyrin repeat"/>
    <property type="match status" value="1"/>
</dbReference>
<gene>
    <name evidence="4" type="ORF">SASPL_157606</name>
</gene>
<evidence type="ECO:0000256" key="2">
    <source>
        <dbReference type="ARBA" id="ARBA00023043"/>
    </source>
</evidence>
<comment type="caution">
    <text evidence="4">The sequence shown here is derived from an EMBL/GenBank/DDBJ whole genome shotgun (WGS) entry which is preliminary data.</text>
</comment>
<evidence type="ECO:0000313" key="4">
    <source>
        <dbReference type="EMBL" id="KAG6382686.1"/>
    </source>
</evidence>
<accession>A0A8X8VUM7</accession>
<sequence>MNPLHLATQGGHVDVCRLLLDSFPLTCMGHGADVTGLNLIHVAALKGNVDGVLRFFLSHSSSYAAVKQRLADDDRNTMLHLAVKMMKQECVHYFVSENKVKSLHKNNRGESELDLAGNKRK</sequence>
<dbReference type="Pfam" id="PF00023">
    <property type="entry name" value="Ank"/>
    <property type="match status" value="1"/>
</dbReference>
<dbReference type="PROSITE" id="PS50297">
    <property type="entry name" value="ANK_REP_REGION"/>
    <property type="match status" value="1"/>
</dbReference>
<dbReference type="PROSITE" id="PS50088">
    <property type="entry name" value="ANK_REPEAT"/>
    <property type="match status" value="1"/>
</dbReference>
<reference evidence="4" key="2">
    <citation type="submission" date="2020-08" db="EMBL/GenBank/DDBJ databases">
        <title>Plant Genome Project.</title>
        <authorList>
            <person name="Zhang R.-G."/>
        </authorList>
    </citation>
    <scope>NUCLEOTIDE SEQUENCE</scope>
    <source>
        <strain evidence="4">Huo1</strain>
        <tissue evidence="4">Leaf</tissue>
    </source>
</reference>
<dbReference type="Proteomes" id="UP000298416">
    <property type="component" value="Unassembled WGS sequence"/>
</dbReference>
<dbReference type="SMART" id="SM00248">
    <property type="entry name" value="ANK"/>
    <property type="match status" value="3"/>
</dbReference>
<dbReference type="EMBL" id="PNBA02000963">
    <property type="protein sequence ID" value="KAG6382686.1"/>
    <property type="molecule type" value="Genomic_DNA"/>
</dbReference>
<evidence type="ECO:0000256" key="1">
    <source>
        <dbReference type="ARBA" id="ARBA00022737"/>
    </source>
</evidence>
<dbReference type="Pfam" id="PF12796">
    <property type="entry name" value="Ank_2"/>
    <property type="match status" value="1"/>
</dbReference>